<protein>
    <submittedName>
        <fullName evidence="1">Uncharacterized protein</fullName>
    </submittedName>
</protein>
<reference evidence="1" key="1">
    <citation type="submission" date="2023-08" db="EMBL/GenBank/DDBJ databases">
        <authorList>
            <person name="Chen Y."/>
            <person name="Shah S."/>
            <person name="Dougan E. K."/>
            <person name="Thang M."/>
            <person name="Chan C."/>
        </authorList>
    </citation>
    <scope>NUCLEOTIDE SEQUENCE</scope>
</reference>
<evidence type="ECO:0000313" key="2">
    <source>
        <dbReference type="Proteomes" id="UP001178507"/>
    </source>
</evidence>
<dbReference type="EMBL" id="CAUJNA010002209">
    <property type="protein sequence ID" value="CAJ1391028.1"/>
    <property type="molecule type" value="Genomic_DNA"/>
</dbReference>
<proteinExistence type="predicted"/>
<evidence type="ECO:0000313" key="1">
    <source>
        <dbReference type="EMBL" id="CAJ1391028.1"/>
    </source>
</evidence>
<dbReference type="AlphaFoldDB" id="A0AA36N3I6"/>
<organism evidence="1 2">
    <name type="scientific">Effrenium voratum</name>
    <dbReference type="NCBI Taxonomy" id="2562239"/>
    <lineage>
        <taxon>Eukaryota</taxon>
        <taxon>Sar</taxon>
        <taxon>Alveolata</taxon>
        <taxon>Dinophyceae</taxon>
        <taxon>Suessiales</taxon>
        <taxon>Symbiodiniaceae</taxon>
        <taxon>Effrenium</taxon>
    </lineage>
</organism>
<gene>
    <name evidence="1" type="ORF">EVOR1521_LOCUS16300</name>
</gene>
<name>A0AA36N3I6_9DINO</name>
<sequence>MRRTQTGPPTFALSWTCQRILSNRSGRSRVCGGGVFKVLPFCSMITAAFAIKIGRVCSRSTTAQRNTAPVRWASTAWDPGVSSTLVTSSRLFRAASMPFWIQTSGSPKTVSMEKSWTFSRTLSTVSVLWTPSQTSALPSMASATPCKKP</sequence>
<accession>A0AA36N3I6</accession>
<keyword evidence="2" id="KW-1185">Reference proteome</keyword>
<dbReference type="Proteomes" id="UP001178507">
    <property type="component" value="Unassembled WGS sequence"/>
</dbReference>
<comment type="caution">
    <text evidence="1">The sequence shown here is derived from an EMBL/GenBank/DDBJ whole genome shotgun (WGS) entry which is preliminary data.</text>
</comment>